<feature type="region of interest" description="Disordered" evidence="6">
    <location>
        <begin position="564"/>
        <end position="594"/>
    </location>
</feature>
<dbReference type="STRING" id="212818.A0A0D1ZDD3"/>
<evidence type="ECO:0000256" key="5">
    <source>
        <dbReference type="ARBA" id="ARBA00023242"/>
    </source>
</evidence>
<evidence type="ECO:0000259" key="8">
    <source>
        <dbReference type="SMART" id="SM01031"/>
    </source>
</evidence>
<dbReference type="Gene3D" id="2.20.20.110">
    <property type="entry name" value="Rad4, beta-hairpin domain BHD1"/>
    <property type="match status" value="1"/>
</dbReference>
<keyword evidence="11" id="KW-1185">Reference proteome</keyword>
<dbReference type="PANTHER" id="PTHR12135">
    <property type="entry name" value="DNA REPAIR PROTEIN XP-C / RAD4"/>
    <property type="match status" value="1"/>
</dbReference>
<dbReference type="Pfam" id="PF10403">
    <property type="entry name" value="BHD_1"/>
    <property type="match status" value="1"/>
</dbReference>
<sequence>MPPRKRASNSRTPTRPTRRSARQRATVDNDVASIYGDMLAEAVAEERAHPPTPRSSKRRKLSEEPAGDIQLDVELFGSSQFEPLIDLDNGAPITGEPAEAPRPQQVVYDDFEESDESDVEFEEVDLEPSLHNQDDSQTTDQTPLQLDLSTKPADSSRHGVQRRKPVGPAERKRRLEVHKAHLICLLAHLSARNRWCESDAVQSILKPLIPRKLVSLFHVDESKPQFQRSHSFNKGLEEICLLWRTSWTISARGMCRAHWKEDVDALKESENAEDLIDFDDFKSAAHSKTGSRDLGAQLLCALLRSIAVDARLVCSLQVLPFSGVAKGQTPEKPKPKYHFAPTQNYDSAFSRPQRPAPSKKRIIESPFPIFWVEVFSPSTSNWIPIDPLVRNTINKPKTGFEPPASDGLNSMTYVIAFEDDGSAKDVTRRYTQWFNAKTRKQRVESTKNGQTWWNQTMTVFEKTFSEARDDIEDAELTKRAENEAMPRNVQDFKDHPVFVLERHLRMNEVIHPKHEVGKVTAGVSKNAKLESVFRRRDVHLCRSADAWYRRGKDVKEGEQPLKRVLSKRKRDANATQQQQQNSFDDDEGDPDSEGTALYAEYQTSTYVPPPVVDGTIPRNAYGNLDVYVPSMIPAGGVHIRHPLAMEAAKVLGINFAEAVTGFEFKGRQGTAVIDGVVVSADMCDAMINVIEGLESQATEESEQARTQIVLATWKRWLTALRVRDKVQREYGDREGTPDINKGIQKEDQQNEDNNTYSNGDASTSDSDYDDGGGFVTEDAEPAERHEEPRVGLTTAPNLKALPDILPPEIVHREIIVVRSPHKVSPPTPLAISTTSKLKTKTTMLDSSSMGDDYNGDGGGGFLLEDGDEEAEPGRPQSQLMNQPPKEPMSKTTKATTEMDTEEEGGGFVVEDDGKAEAEAEAGVEFLLDSHPINLEANDEEAGGFIVEDNETEATESVTATKTEQPEQQSPVQSPVVKDKNKDKDKLKIEEEPGPPRPATKLSSPPQSQSASPGSPNSLLSHDPDEDDAEPEWLLNSLGELE</sequence>
<feature type="compositionally biased region" description="Acidic residues" evidence="6">
    <location>
        <begin position="936"/>
        <end position="953"/>
    </location>
</feature>
<dbReference type="GO" id="GO:0006298">
    <property type="term" value="P:mismatch repair"/>
    <property type="evidence" value="ECO:0007669"/>
    <property type="project" value="TreeGrafter"/>
</dbReference>
<dbReference type="Gene3D" id="3.90.260.10">
    <property type="entry name" value="Transglutaminase-like"/>
    <property type="match status" value="1"/>
</dbReference>
<feature type="region of interest" description="Disordered" evidence="6">
    <location>
        <begin position="730"/>
        <end position="795"/>
    </location>
</feature>
<dbReference type="EMBL" id="KN847523">
    <property type="protein sequence ID" value="KIV91939.1"/>
    <property type="molecule type" value="Genomic_DNA"/>
</dbReference>
<dbReference type="SMART" id="SM01031">
    <property type="entry name" value="BHD_2"/>
    <property type="match status" value="1"/>
</dbReference>
<feature type="region of interest" description="Disordered" evidence="6">
    <location>
        <begin position="1"/>
        <end position="75"/>
    </location>
</feature>
<feature type="compositionally biased region" description="Polar residues" evidence="6">
    <location>
        <begin position="135"/>
        <end position="148"/>
    </location>
</feature>
<evidence type="ECO:0000256" key="2">
    <source>
        <dbReference type="ARBA" id="ARBA00009525"/>
    </source>
</evidence>
<evidence type="ECO:0000256" key="3">
    <source>
        <dbReference type="ARBA" id="ARBA00022763"/>
    </source>
</evidence>
<evidence type="ECO:0000256" key="6">
    <source>
        <dbReference type="SAM" id="MobiDB-lite"/>
    </source>
</evidence>
<proteinExistence type="inferred from homology"/>
<dbReference type="OMA" id="IPEWLMS"/>
<dbReference type="Pfam" id="PF10405">
    <property type="entry name" value="BHD_3"/>
    <property type="match status" value="1"/>
</dbReference>
<keyword evidence="4" id="KW-0234">DNA repair</keyword>
<evidence type="ECO:0008006" key="12">
    <source>
        <dbReference type="Google" id="ProtNLM"/>
    </source>
</evidence>
<dbReference type="AlphaFoldDB" id="A0A0D1ZDD3"/>
<dbReference type="Proteomes" id="UP000054302">
    <property type="component" value="Unassembled WGS sequence"/>
</dbReference>
<keyword evidence="3" id="KW-0227">DNA damage</keyword>
<dbReference type="GO" id="GO:0003697">
    <property type="term" value="F:single-stranded DNA binding"/>
    <property type="evidence" value="ECO:0007669"/>
    <property type="project" value="TreeGrafter"/>
</dbReference>
<feature type="region of interest" description="Disordered" evidence="6">
    <location>
        <begin position="844"/>
        <end position="1041"/>
    </location>
</feature>
<protein>
    <recommendedName>
        <fullName evidence="12">Rad4 beta-hairpin domain-containing protein</fullName>
    </recommendedName>
</protein>
<feature type="compositionally biased region" description="Low complexity" evidence="6">
    <location>
        <begin position="965"/>
        <end position="975"/>
    </location>
</feature>
<dbReference type="VEuPathDB" id="FungiDB:PV10_06426"/>
<dbReference type="Gene3D" id="3.30.70.2460">
    <property type="entry name" value="Rad4, beta-hairpin domain BHD3"/>
    <property type="match status" value="1"/>
</dbReference>
<feature type="compositionally biased region" description="Low complexity" evidence="6">
    <location>
        <begin position="1002"/>
        <end position="1017"/>
    </location>
</feature>
<dbReference type="RefSeq" id="XP_016223513.1">
    <property type="nucleotide sequence ID" value="XM_016371220.1"/>
</dbReference>
<feature type="domain" description="Rad4 beta-hairpin" evidence="9">
    <location>
        <begin position="616"/>
        <end position="690"/>
    </location>
</feature>
<dbReference type="Gene3D" id="3.30.60.290">
    <property type="entry name" value="Rad4, beta-hairpin domain BHD2"/>
    <property type="match status" value="1"/>
</dbReference>
<evidence type="ECO:0000313" key="11">
    <source>
        <dbReference type="Proteomes" id="UP000054302"/>
    </source>
</evidence>
<dbReference type="SMART" id="SM01030">
    <property type="entry name" value="BHD_1"/>
    <property type="match status" value="1"/>
</dbReference>
<dbReference type="GeneID" id="27324271"/>
<dbReference type="InterPro" id="IPR004583">
    <property type="entry name" value="DNA_repair_Rad4"/>
</dbReference>
<evidence type="ECO:0000259" key="9">
    <source>
        <dbReference type="SMART" id="SM01032"/>
    </source>
</evidence>
<organism evidence="10 11">
    <name type="scientific">Exophiala mesophila</name>
    <name type="common">Black yeast-like fungus</name>
    <dbReference type="NCBI Taxonomy" id="212818"/>
    <lineage>
        <taxon>Eukaryota</taxon>
        <taxon>Fungi</taxon>
        <taxon>Dikarya</taxon>
        <taxon>Ascomycota</taxon>
        <taxon>Pezizomycotina</taxon>
        <taxon>Eurotiomycetes</taxon>
        <taxon>Chaetothyriomycetidae</taxon>
        <taxon>Chaetothyriales</taxon>
        <taxon>Herpotrichiellaceae</taxon>
        <taxon>Exophiala</taxon>
    </lineage>
</organism>
<feature type="region of interest" description="Disordered" evidence="6">
    <location>
        <begin position="125"/>
        <end position="171"/>
    </location>
</feature>
<reference evidence="10 11" key="1">
    <citation type="submission" date="2015-01" db="EMBL/GenBank/DDBJ databases">
        <title>The Genome Sequence of Exophiala mesophila CBS40295.</title>
        <authorList>
            <consortium name="The Broad Institute Genomics Platform"/>
            <person name="Cuomo C."/>
            <person name="de Hoog S."/>
            <person name="Gorbushina A."/>
            <person name="Stielow B."/>
            <person name="Teixiera M."/>
            <person name="Abouelleil A."/>
            <person name="Chapman S.B."/>
            <person name="Priest M."/>
            <person name="Young S.K."/>
            <person name="Wortman J."/>
            <person name="Nusbaum C."/>
            <person name="Birren B."/>
        </authorList>
    </citation>
    <scope>NUCLEOTIDE SEQUENCE [LARGE SCALE GENOMIC DNA]</scope>
    <source>
        <strain evidence="10 11">CBS 40295</strain>
    </source>
</reference>
<dbReference type="Pfam" id="PF03835">
    <property type="entry name" value="Rad4"/>
    <property type="match status" value="1"/>
</dbReference>
<dbReference type="InterPro" id="IPR018327">
    <property type="entry name" value="BHD_2"/>
</dbReference>
<evidence type="ECO:0000256" key="1">
    <source>
        <dbReference type="ARBA" id="ARBA00004123"/>
    </source>
</evidence>
<dbReference type="GO" id="GO:0006289">
    <property type="term" value="P:nucleotide-excision repair"/>
    <property type="evidence" value="ECO:0007669"/>
    <property type="project" value="InterPro"/>
</dbReference>
<dbReference type="SMART" id="SM01032">
    <property type="entry name" value="BHD_3"/>
    <property type="match status" value="1"/>
</dbReference>
<dbReference type="GO" id="GO:0071942">
    <property type="term" value="C:XPC complex"/>
    <property type="evidence" value="ECO:0007669"/>
    <property type="project" value="TreeGrafter"/>
</dbReference>
<dbReference type="InterPro" id="IPR042488">
    <property type="entry name" value="Rad4_BHD3_sf"/>
</dbReference>
<feature type="compositionally biased region" description="Basic residues" evidence="6">
    <location>
        <begin position="159"/>
        <end position="171"/>
    </location>
</feature>
<comment type="similarity">
    <text evidence="2">Belongs to the XPC family.</text>
</comment>
<accession>A0A0D1ZDD3</accession>
<evidence type="ECO:0000313" key="10">
    <source>
        <dbReference type="EMBL" id="KIV91939.1"/>
    </source>
</evidence>
<dbReference type="GO" id="GO:0000111">
    <property type="term" value="C:nucleotide-excision repair factor 2 complex"/>
    <property type="evidence" value="ECO:0007669"/>
    <property type="project" value="TreeGrafter"/>
</dbReference>
<keyword evidence="5" id="KW-0539">Nucleus</keyword>
<gene>
    <name evidence="10" type="ORF">PV10_06426</name>
</gene>
<dbReference type="HOGENOM" id="CLU_003639_1_1_1"/>
<dbReference type="SUPFAM" id="SSF54001">
    <property type="entry name" value="Cysteine proteinases"/>
    <property type="match status" value="1"/>
</dbReference>
<feature type="domain" description="Rad4 beta-hairpin" evidence="7">
    <location>
        <begin position="481"/>
        <end position="539"/>
    </location>
</feature>
<dbReference type="PANTHER" id="PTHR12135:SF0">
    <property type="entry name" value="DNA REPAIR PROTEIN COMPLEMENTING XP-C CELLS"/>
    <property type="match status" value="1"/>
</dbReference>
<dbReference type="InterPro" id="IPR038765">
    <property type="entry name" value="Papain-like_cys_pep_sf"/>
</dbReference>
<feature type="compositionally biased region" description="Basic and acidic residues" evidence="6">
    <location>
        <begin position="976"/>
        <end position="990"/>
    </location>
</feature>
<feature type="compositionally biased region" description="Polar residues" evidence="6">
    <location>
        <begin position="573"/>
        <end position="582"/>
    </location>
</feature>
<name>A0A0D1ZDD3_EXOME</name>
<dbReference type="Pfam" id="PF10404">
    <property type="entry name" value="BHD_2"/>
    <property type="match status" value="1"/>
</dbReference>
<dbReference type="InterPro" id="IPR018325">
    <property type="entry name" value="Rad4/PNGase_transGLS-fold"/>
</dbReference>
<dbReference type="InterPro" id="IPR018326">
    <property type="entry name" value="Rad4_beta-hairpin_dom1"/>
</dbReference>
<evidence type="ECO:0000259" key="7">
    <source>
        <dbReference type="SMART" id="SM01030"/>
    </source>
</evidence>
<feature type="compositionally biased region" description="Acidic residues" evidence="6">
    <location>
        <begin position="583"/>
        <end position="592"/>
    </location>
</feature>
<feature type="domain" description="Rad4 beta-hairpin" evidence="8">
    <location>
        <begin position="541"/>
        <end position="609"/>
    </location>
</feature>
<dbReference type="InterPro" id="IPR036985">
    <property type="entry name" value="Transglutaminase-like_sf"/>
</dbReference>
<dbReference type="InterPro" id="IPR018328">
    <property type="entry name" value="Rad4_beta-hairpin_dom3"/>
</dbReference>
<evidence type="ECO:0000256" key="4">
    <source>
        <dbReference type="ARBA" id="ARBA00023204"/>
    </source>
</evidence>
<comment type="subcellular location">
    <subcellularLocation>
        <location evidence="1">Nucleus</location>
    </subcellularLocation>
</comment>
<dbReference type="GO" id="GO:0003684">
    <property type="term" value="F:damaged DNA binding"/>
    <property type="evidence" value="ECO:0007669"/>
    <property type="project" value="InterPro"/>
</dbReference>
<dbReference type="OrthoDB" id="300780at2759"/>
<dbReference type="GO" id="GO:0005737">
    <property type="term" value="C:cytoplasm"/>
    <property type="evidence" value="ECO:0007669"/>
    <property type="project" value="TreeGrafter"/>
</dbReference>